<protein>
    <recommendedName>
        <fullName evidence="3">Transposase</fullName>
    </recommendedName>
</protein>
<dbReference type="EMBL" id="JAHSQO010000008">
    <property type="protein sequence ID" value="MBY8918857.1"/>
    <property type="molecule type" value="Genomic_DNA"/>
</dbReference>
<dbReference type="Proteomes" id="UP000777661">
    <property type="component" value="Unassembled WGS sequence"/>
</dbReference>
<comment type="caution">
    <text evidence="1">The sequence shown here is derived from an EMBL/GenBank/DDBJ whole genome shotgun (WGS) entry which is preliminary data.</text>
</comment>
<gene>
    <name evidence="1" type="ORF">KVG22_19815</name>
</gene>
<evidence type="ECO:0000313" key="2">
    <source>
        <dbReference type="Proteomes" id="UP000777661"/>
    </source>
</evidence>
<reference evidence="1 2" key="1">
    <citation type="submission" date="2021-06" db="EMBL/GenBank/DDBJ databases">
        <title>Nitratireductor porphyridii sp. nov., isolated from a small marine red alga, Porphyridium purpureum in South Korea.</title>
        <authorList>
            <person name="Kim K.H."/>
            <person name="Kristyanto S."/>
            <person name="Jeon C.O."/>
        </authorList>
    </citation>
    <scope>NUCLEOTIDE SEQUENCE [LARGE SCALE GENOMIC DNA]</scope>
    <source>
        <strain evidence="1 2">R6</strain>
    </source>
</reference>
<organism evidence="1 2">
    <name type="scientific">Nitratireductor rhodophyticola</name>
    <dbReference type="NCBI Taxonomy" id="2854036"/>
    <lineage>
        <taxon>Bacteria</taxon>
        <taxon>Pseudomonadati</taxon>
        <taxon>Pseudomonadota</taxon>
        <taxon>Alphaproteobacteria</taxon>
        <taxon>Hyphomicrobiales</taxon>
        <taxon>Phyllobacteriaceae</taxon>
        <taxon>Nitratireductor</taxon>
    </lineage>
</organism>
<proteinExistence type="predicted"/>
<accession>A0ABS7RD59</accession>
<keyword evidence="2" id="KW-1185">Reference proteome</keyword>
<evidence type="ECO:0008006" key="3">
    <source>
        <dbReference type="Google" id="ProtNLM"/>
    </source>
</evidence>
<evidence type="ECO:0000313" key="1">
    <source>
        <dbReference type="EMBL" id="MBY8918857.1"/>
    </source>
</evidence>
<name>A0ABS7RD59_9HYPH</name>
<sequence length="64" mass="7523">MPWKAMAVRFGWQAVFGMEGAHPRLVVQHTRHRHRFTGADAWKRAVLVSIRAPRFNYPARKPNR</sequence>